<protein>
    <recommendedName>
        <fullName evidence="3">GAT domain-containing protein</fullName>
    </recommendedName>
</protein>
<reference evidence="2" key="1">
    <citation type="submission" date="2021-01" db="EMBL/GenBank/DDBJ databases">
        <authorList>
            <person name="Corre E."/>
            <person name="Pelletier E."/>
            <person name="Niang G."/>
            <person name="Scheremetjew M."/>
            <person name="Finn R."/>
            <person name="Kale V."/>
            <person name="Holt S."/>
            <person name="Cochrane G."/>
            <person name="Meng A."/>
            <person name="Brown T."/>
            <person name="Cohen L."/>
        </authorList>
    </citation>
    <scope>NUCLEOTIDE SEQUENCE</scope>
    <source>
        <strain evidence="2">308</strain>
    </source>
</reference>
<dbReference type="AlphaFoldDB" id="A0A7S1BGX2"/>
<dbReference type="CDD" id="cd21383">
    <property type="entry name" value="GAT_GGA_Tom1-like"/>
    <property type="match status" value="1"/>
</dbReference>
<dbReference type="EMBL" id="HBFR01019627">
    <property type="protein sequence ID" value="CAD8886970.1"/>
    <property type="molecule type" value="Transcribed_RNA"/>
</dbReference>
<evidence type="ECO:0000256" key="1">
    <source>
        <dbReference type="SAM" id="MobiDB-lite"/>
    </source>
</evidence>
<name>A0A7S1BGX2_9STRA</name>
<accession>A0A7S1BGX2</accession>
<proteinExistence type="predicted"/>
<organism evidence="2">
    <name type="scientific">Corethron hystrix</name>
    <dbReference type="NCBI Taxonomy" id="216773"/>
    <lineage>
        <taxon>Eukaryota</taxon>
        <taxon>Sar</taxon>
        <taxon>Stramenopiles</taxon>
        <taxon>Ochrophyta</taxon>
        <taxon>Bacillariophyta</taxon>
        <taxon>Coscinodiscophyceae</taxon>
        <taxon>Corethrophycidae</taxon>
        <taxon>Corethrales</taxon>
        <taxon>Corethraceae</taxon>
        <taxon>Corethron</taxon>
    </lineage>
</organism>
<evidence type="ECO:0000313" key="2">
    <source>
        <dbReference type="EMBL" id="CAD8886970.1"/>
    </source>
</evidence>
<dbReference type="SUPFAM" id="SSF89009">
    <property type="entry name" value="GAT-like domain"/>
    <property type="match status" value="1"/>
</dbReference>
<gene>
    <name evidence="2" type="ORF">CHYS00102_LOCUS14168</name>
</gene>
<evidence type="ECO:0008006" key="3">
    <source>
        <dbReference type="Google" id="ProtNLM"/>
    </source>
</evidence>
<sequence length="174" mass="18773">MPEMKVLSSPPSDPTSELPMPLPTEAPDPKVLADLKVLSEKIDLCTELLAKTPPSAVDADEVLLGVIGFLGACSPRMLDLIDAGTQGVLTEATFERCLEVNDRLLRILSECDDPDRTVGPAAVAGDPDKLDLGDLVLSEPDDTKAPEKNLLEAKKSAEDFDAEFDEFLLERKVD</sequence>
<feature type="region of interest" description="Disordered" evidence="1">
    <location>
        <begin position="1"/>
        <end position="26"/>
    </location>
</feature>